<evidence type="ECO:0000313" key="3">
    <source>
        <dbReference type="Proteomes" id="UP001295684"/>
    </source>
</evidence>
<dbReference type="EMBL" id="CAMPGE010014044">
    <property type="protein sequence ID" value="CAI2372742.1"/>
    <property type="molecule type" value="Genomic_DNA"/>
</dbReference>
<organism evidence="2 3">
    <name type="scientific">Euplotes crassus</name>
    <dbReference type="NCBI Taxonomy" id="5936"/>
    <lineage>
        <taxon>Eukaryota</taxon>
        <taxon>Sar</taxon>
        <taxon>Alveolata</taxon>
        <taxon>Ciliophora</taxon>
        <taxon>Intramacronucleata</taxon>
        <taxon>Spirotrichea</taxon>
        <taxon>Hypotrichia</taxon>
        <taxon>Euplotida</taxon>
        <taxon>Euplotidae</taxon>
        <taxon>Moneuplotes</taxon>
    </lineage>
</organism>
<evidence type="ECO:0000313" key="2">
    <source>
        <dbReference type="EMBL" id="CAI2372742.1"/>
    </source>
</evidence>
<keyword evidence="3" id="KW-1185">Reference proteome</keyword>
<sequence>MLKIYLLCVIISLISCQFVTEEFTVSNYQHCDYTASPYEEYGTTCRAHDSECDTEEGYRTYYQESCDDGYSYSEECDYEDLKLYDGSTGSCQTIESFSGYSNTCIQTFTDEDETSQQTTEENCYDSDGGYDHSVEVYKRRDRFGSYDYFSQYEYFYVEDRRNLSGSCITDTSRGIENQCSKSYQYSIDSTSELLWTNLDECAIPPIYEGCFCNCTISSDDPRSDPPICRNVGTCNDEEYRELQDNFEDIELTADACGCKPNASGALPQDNQGFIQLFGAQIHCPTVCWEQENIYDLLEDTEIIPIPRPANLTREVVSP</sequence>
<dbReference type="PROSITE" id="PS51257">
    <property type="entry name" value="PROKAR_LIPOPROTEIN"/>
    <property type="match status" value="1"/>
</dbReference>
<gene>
    <name evidence="2" type="ORF">ECRASSUSDP1_LOCUS14075</name>
</gene>
<reference evidence="2" key="1">
    <citation type="submission" date="2023-07" db="EMBL/GenBank/DDBJ databases">
        <authorList>
            <consortium name="AG Swart"/>
            <person name="Singh M."/>
            <person name="Singh A."/>
            <person name="Seah K."/>
            <person name="Emmerich C."/>
        </authorList>
    </citation>
    <scope>NUCLEOTIDE SEQUENCE</scope>
    <source>
        <strain evidence="2">DP1</strain>
    </source>
</reference>
<proteinExistence type="predicted"/>
<dbReference type="AlphaFoldDB" id="A0AAD2CW90"/>
<name>A0AAD2CW90_EUPCR</name>
<keyword evidence="1" id="KW-0732">Signal</keyword>
<dbReference type="Proteomes" id="UP001295684">
    <property type="component" value="Unassembled WGS sequence"/>
</dbReference>
<evidence type="ECO:0000256" key="1">
    <source>
        <dbReference type="SAM" id="SignalP"/>
    </source>
</evidence>
<comment type="caution">
    <text evidence="2">The sequence shown here is derived from an EMBL/GenBank/DDBJ whole genome shotgun (WGS) entry which is preliminary data.</text>
</comment>
<feature type="signal peptide" evidence="1">
    <location>
        <begin position="1"/>
        <end position="16"/>
    </location>
</feature>
<feature type="chain" id="PRO_5042248678" evidence="1">
    <location>
        <begin position="17"/>
        <end position="318"/>
    </location>
</feature>
<accession>A0AAD2CW90</accession>
<protein>
    <submittedName>
        <fullName evidence="2">Uncharacterized protein</fullName>
    </submittedName>
</protein>